<organism evidence="16 17">
    <name type="scientific">Xenoophorus captivus</name>
    <dbReference type="NCBI Taxonomy" id="1517983"/>
    <lineage>
        <taxon>Eukaryota</taxon>
        <taxon>Metazoa</taxon>
        <taxon>Chordata</taxon>
        <taxon>Craniata</taxon>
        <taxon>Vertebrata</taxon>
        <taxon>Euteleostomi</taxon>
        <taxon>Actinopterygii</taxon>
        <taxon>Neopterygii</taxon>
        <taxon>Teleostei</taxon>
        <taxon>Neoteleostei</taxon>
        <taxon>Acanthomorphata</taxon>
        <taxon>Ovalentaria</taxon>
        <taxon>Atherinomorphae</taxon>
        <taxon>Cyprinodontiformes</taxon>
        <taxon>Goodeidae</taxon>
        <taxon>Xenoophorus</taxon>
    </lineage>
</organism>
<comment type="similarity">
    <text evidence="6 12">Belongs to the NDK family.</text>
</comment>
<evidence type="ECO:0000256" key="2">
    <source>
        <dbReference type="ARBA" id="ARBA00004123"/>
    </source>
</evidence>
<evidence type="ECO:0000256" key="3">
    <source>
        <dbReference type="ARBA" id="ARBA00004466"/>
    </source>
</evidence>
<feature type="transmembrane region" description="Helical" evidence="14">
    <location>
        <begin position="73"/>
        <end position="94"/>
    </location>
</feature>
<evidence type="ECO:0000256" key="9">
    <source>
        <dbReference type="ARBA" id="ARBA00022723"/>
    </source>
</evidence>
<dbReference type="SUPFAM" id="SSF54919">
    <property type="entry name" value="Nucleoside diphosphate kinase, NDK"/>
    <property type="match status" value="1"/>
</dbReference>
<accession>A0ABV0R3R6</accession>
<dbReference type="Pfam" id="PF00334">
    <property type="entry name" value="NDK"/>
    <property type="match status" value="1"/>
</dbReference>
<keyword evidence="10" id="KW-0539">Nucleus</keyword>
<evidence type="ECO:0000256" key="8">
    <source>
        <dbReference type="ARBA" id="ARBA00022490"/>
    </source>
</evidence>
<feature type="transmembrane region" description="Helical" evidence="14">
    <location>
        <begin position="100"/>
        <end position="117"/>
    </location>
</feature>
<evidence type="ECO:0000256" key="13">
    <source>
        <dbReference type="SAM" id="MobiDB-lite"/>
    </source>
</evidence>
<evidence type="ECO:0000256" key="7">
    <source>
        <dbReference type="ARBA" id="ARBA00013499"/>
    </source>
</evidence>
<dbReference type="InterPro" id="IPR036850">
    <property type="entry name" value="NDK-like_dom_sf"/>
</dbReference>
<dbReference type="PANTHER" id="PTHR46161">
    <property type="entry name" value="NUCLEOSIDE DIPHOSPHATE KINASE"/>
    <property type="match status" value="1"/>
</dbReference>
<evidence type="ECO:0000256" key="6">
    <source>
        <dbReference type="ARBA" id="ARBA00008142"/>
    </source>
</evidence>
<feature type="domain" description="Nucleoside diphosphate kinase-like" evidence="15">
    <location>
        <begin position="2"/>
        <end position="54"/>
    </location>
</feature>
<keyword evidence="11" id="KW-0131">Cell cycle</keyword>
<evidence type="ECO:0000256" key="11">
    <source>
        <dbReference type="ARBA" id="ARBA00023306"/>
    </source>
</evidence>
<dbReference type="Proteomes" id="UP001434883">
    <property type="component" value="Unassembled WGS sequence"/>
</dbReference>
<keyword evidence="14" id="KW-1133">Transmembrane helix</keyword>
<feature type="region of interest" description="Disordered" evidence="13">
    <location>
        <begin position="1"/>
        <end position="20"/>
    </location>
</feature>
<sequence length="164" mass="18771">EEWRAMMGPSNPEKAKEKSPQSLRARLAANILHNAVHGSSNEQHAEEKIQFIFGDISTDAAPTADRGTISGVLTIRVLLVFITSITLFIASKHLHFCCVFYVYVSKQVFIAVMFLLVENRFSKFTFNVEIYLFQLRIRAVLKMKTKYQDVQLKKPLMTRVSMEV</sequence>
<dbReference type="PROSITE" id="PS51374">
    <property type="entry name" value="NDPK_LIKE"/>
    <property type="match status" value="1"/>
</dbReference>
<comment type="caution">
    <text evidence="12">Lacks conserved residue(s) required for the propagation of feature annotation.</text>
</comment>
<keyword evidence="14" id="KW-0812">Transmembrane</keyword>
<evidence type="ECO:0000259" key="15">
    <source>
        <dbReference type="Pfam" id="PF00334"/>
    </source>
</evidence>
<evidence type="ECO:0000256" key="4">
    <source>
        <dbReference type="ARBA" id="ARBA00004496"/>
    </source>
</evidence>
<keyword evidence="14" id="KW-0472">Membrane</keyword>
<evidence type="ECO:0000256" key="1">
    <source>
        <dbReference type="ARBA" id="ARBA00003465"/>
    </source>
</evidence>
<protein>
    <recommendedName>
        <fullName evidence="7">Nucleoside diphosphate kinase B</fullName>
    </recommendedName>
</protein>
<dbReference type="EMBL" id="JAHRIN010033688">
    <property type="protein sequence ID" value="MEQ2202407.1"/>
    <property type="molecule type" value="Genomic_DNA"/>
</dbReference>
<keyword evidence="9" id="KW-0479">Metal-binding</keyword>
<dbReference type="InterPro" id="IPR034907">
    <property type="entry name" value="NDK-like_dom"/>
</dbReference>
<evidence type="ECO:0000256" key="5">
    <source>
        <dbReference type="ARBA" id="ARBA00004510"/>
    </source>
</evidence>
<comment type="caution">
    <text evidence="16">The sequence shown here is derived from an EMBL/GenBank/DDBJ whole genome shotgun (WGS) entry which is preliminary data.</text>
</comment>
<evidence type="ECO:0000256" key="10">
    <source>
        <dbReference type="ARBA" id="ARBA00023242"/>
    </source>
</evidence>
<dbReference type="PANTHER" id="PTHR46161:SF1">
    <property type="entry name" value="NUCLEOSIDE DIPHOSPHATE KINASE HOMOLOG 5"/>
    <property type="match status" value="1"/>
</dbReference>
<comment type="function">
    <text evidence="1">Major role in the synthesis of nucleoside triphosphates other than ATP.</text>
</comment>
<evidence type="ECO:0000256" key="12">
    <source>
        <dbReference type="PROSITE-ProRule" id="PRU00706"/>
    </source>
</evidence>
<keyword evidence="8" id="KW-0963">Cytoplasm</keyword>
<name>A0ABV0R3R6_9TELE</name>
<comment type="subcellular location">
    <subcellularLocation>
        <location evidence="5">Cell projection</location>
        <location evidence="5">Lamellipodium</location>
    </subcellularLocation>
    <subcellularLocation>
        <location evidence="3">Cell projection</location>
        <location evidence="3">Ruffle</location>
    </subcellularLocation>
    <subcellularLocation>
        <location evidence="4">Cytoplasm</location>
    </subcellularLocation>
    <subcellularLocation>
        <location evidence="2">Nucleus</location>
    </subcellularLocation>
</comment>
<reference evidence="16 17" key="1">
    <citation type="submission" date="2021-06" db="EMBL/GenBank/DDBJ databases">
        <authorList>
            <person name="Palmer J.M."/>
        </authorList>
    </citation>
    <scope>NUCLEOTIDE SEQUENCE [LARGE SCALE GENOMIC DNA]</scope>
    <source>
        <strain evidence="16 17">XC_2019</strain>
        <tissue evidence="16">Muscle</tissue>
    </source>
</reference>
<evidence type="ECO:0000313" key="17">
    <source>
        <dbReference type="Proteomes" id="UP001434883"/>
    </source>
</evidence>
<evidence type="ECO:0000256" key="14">
    <source>
        <dbReference type="SAM" id="Phobius"/>
    </source>
</evidence>
<keyword evidence="17" id="KW-1185">Reference proteome</keyword>
<feature type="non-terminal residue" evidence="16">
    <location>
        <position position="1"/>
    </location>
</feature>
<gene>
    <name evidence="16" type="ORF">XENOCAPTIV_028688</name>
</gene>
<dbReference type="Gene3D" id="3.30.70.141">
    <property type="entry name" value="Nucleoside diphosphate kinase-like domain"/>
    <property type="match status" value="1"/>
</dbReference>
<evidence type="ECO:0000313" key="16">
    <source>
        <dbReference type="EMBL" id="MEQ2202407.1"/>
    </source>
</evidence>
<proteinExistence type="inferred from homology"/>